<name>A0A8H4WNX9_9HYPO</name>
<evidence type="ECO:0000313" key="2">
    <source>
        <dbReference type="EMBL" id="KAF4944524.1"/>
    </source>
</evidence>
<protein>
    <submittedName>
        <fullName evidence="2">Uncharacterized protein</fullName>
    </submittedName>
</protein>
<gene>
    <name evidence="2" type="ORF">FSARC_14651</name>
</gene>
<organism evidence="2 3">
    <name type="scientific">Fusarium sarcochroum</name>
    <dbReference type="NCBI Taxonomy" id="1208366"/>
    <lineage>
        <taxon>Eukaryota</taxon>
        <taxon>Fungi</taxon>
        <taxon>Dikarya</taxon>
        <taxon>Ascomycota</taxon>
        <taxon>Pezizomycotina</taxon>
        <taxon>Sordariomycetes</taxon>
        <taxon>Hypocreomycetidae</taxon>
        <taxon>Hypocreales</taxon>
        <taxon>Nectriaceae</taxon>
        <taxon>Fusarium</taxon>
        <taxon>Fusarium lateritium species complex</taxon>
    </lineage>
</organism>
<sequence>MDRHLHDHEAFVDSMSEAASALEYSERGLDDSGDSDAFIVSDSDGKSGKSTPQTPVSQSTLSQTYRRITNRGERRAPQNVEGVSFSSLSESPTPYTRHRDVHQSSRGQRRLYFLTRRLEDLAMAIEDMRADMQDIQYEIYDIAEEIS</sequence>
<dbReference type="AlphaFoldDB" id="A0A8H4WNX9"/>
<proteinExistence type="predicted"/>
<feature type="compositionally biased region" description="Polar residues" evidence="1">
    <location>
        <begin position="48"/>
        <end position="67"/>
    </location>
</feature>
<keyword evidence="3" id="KW-1185">Reference proteome</keyword>
<accession>A0A8H4WNX9</accession>
<feature type="compositionally biased region" description="Polar residues" evidence="1">
    <location>
        <begin position="84"/>
        <end position="94"/>
    </location>
</feature>
<reference evidence="2" key="1">
    <citation type="journal article" date="2020" name="BMC Genomics">
        <title>Correction to: Identification and distribution of gene clusters required for synthesis of sphingolipid metabolism inhibitors in diverse species of the filamentous fungus Fusarium.</title>
        <authorList>
            <person name="Kim H.S."/>
            <person name="Lohmar J.M."/>
            <person name="Busman M."/>
            <person name="Brown D.W."/>
            <person name="Naumann T.A."/>
            <person name="Divon H.H."/>
            <person name="Lysoe E."/>
            <person name="Uhlig S."/>
            <person name="Proctor R.H."/>
        </authorList>
    </citation>
    <scope>NUCLEOTIDE SEQUENCE</scope>
    <source>
        <strain evidence="2">NRRL 20472</strain>
    </source>
</reference>
<evidence type="ECO:0000313" key="3">
    <source>
        <dbReference type="Proteomes" id="UP000622797"/>
    </source>
</evidence>
<feature type="region of interest" description="Disordered" evidence="1">
    <location>
        <begin position="22"/>
        <end position="106"/>
    </location>
</feature>
<dbReference type="Proteomes" id="UP000622797">
    <property type="component" value="Unassembled WGS sequence"/>
</dbReference>
<dbReference type="OrthoDB" id="5057281at2759"/>
<comment type="caution">
    <text evidence="2">The sequence shown here is derived from an EMBL/GenBank/DDBJ whole genome shotgun (WGS) entry which is preliminary data.</text>
</comment>
<evidence type="ECO:0000256" key="1">
    <source>
        <dbReference type="SAM" id="MobiDB-lite"/>
    </source>
</evidence>
<reference evidence="2" key="2">
    <citation type="submission" date="2020-05" db="EMBL/GenBank/DDBJ databases">
        <authorList>
            <person name="Kim H.-S."/>
            <person name="Proctor R.H."/>
            <person name="Brown D.W."/>
        </authorList>
    </citation>
    <scope>NUCLEOTIDE SEQUENCE</scope>
    <source>
        <strain evidence="2">NRRL 20472</strain>
    </source>
</reference>
<dbReference type="EMBL" id="JABEXW010001333">
    <property type="protein sequence ID" value="KAF4944524.1"/>
    <property type="molecule type" value="Genomic_DNA"/>
</dbReference>